<evidence type="ECO:0000256" key="6">
    <source>
        <dbReference type="HAMAP-Rule" id="MF_00735"/>
    </source>
</evidence>
<dbReference type="PANTHER" id="PTHR43648">
    <property type="entry name" value="ELECTRON TRANSFER FLAVOPROTEIN BETA SUBUNIT LYSINE METHYLTRANSFERASE"/>
    <property type="match status" value="1"/>
</dbReference>
<dbReference type="InterPro" id="IPR050078">
    <property type="entry name" value="Ribosomal_L11_MeTrfase_PrmA"/>
</dbReference>
<comment type="subcellular location">
    <subcellularLocation>
        <location evidence="6">Cytoplasm</location>
    </subcellularLocation>
</comment>
<comment type="catalytic activity">
    <reaction evidence="6">
        <text>L-lysyl-[protein] + 3 S-adenosyl-L-methionine = N(6),N(6),N(6)-trimethyl-L-lysyl-[protein] + 3 S-adenosyl-L-homocysteine + 3 H(+)</text>
        <dbReference type="Rhea" id="RHEA:54192"/>
        <dbReference type="Rhea" id="RHEA-COMP:9752"/>
        <dbReference type="Rhea" id="RHEA-COMP:13826"/>
        <dbReference type="ChEBI" id="CHEBI:15378"/>
        <dbReference type="ChEBI" id="CHEBI:29969"/>
        <dbReference type="ChEBI" id="CHEBI:57856"/>
        <dbReference type="ChEBI" id="CHEBI:59789"/>
        <dbReference type="ChEBI" id="CHEBI:61961"/>
    </reaction>
</comment>
<evidence type="ECO:0000256" key="4">
    <source>
        <dbReference type="ARBA" id="ARBA00022679"/>
    </source>
</evidence>
<sequence>MEYTEISIDQRTLNSAVQDIVIAELGEMGFESFMEENQFLRAYIPSDAYNETDLIQLSAQYDDFSYSVKIIPQQNWNAQWESNFSPISIDRYCLIRAPFHEAGKGYDFEIEIEPKMSFGTGHHATTRLMIMLMKGIDMKNKKVLDMGCGTGVLGILAKMTGAGSVDGIDIDQWAVENTIENAARNSVNFDNVMLGGAEQITRNYDVILANINRNILLADMEQYAQHLNPGGYLFLSGFLEADKTIVAKKAETFQLTLTGQLSEDQWQAMAFKASN</sequence>
<dbReference type="HAMAP" id="MF_00735">
    <property type="entry name" value="Methyltr_PrmA"/>
    <property type="match status" value="1"/>
</dbReference>
<keyword evidence="7" id="KW-0687">Ribonucleoprotein</keyword>
<dbReference type="GO" id="GO:0016279">
    <property type="term" value="F:protein-lysine N-methyltransferase activity"/>
    <property type="evidence" value="ECO:0007669"/>
    <property type="project" value="RHEA"/>
</dbReference>
<gene>
    <name evidence="6 7" type="primary">prmA</name>
    <name evidence="7" type="ORF">L21SP5_00033</name>
</gene>
<dbReference type="KEGG" id="blq:L21SP5_00033"/>
<evidence type="ECO:0000256" key="3">
    <source>
        <dbReference type="ARBA" id="ARBA00022603"/>
    </source>
</evidence>
<dbReference type="EC" id="2.1.1.-" evidence="6"/>
<keyword evidence="3 6" id="KW-0489">Methyltransferase</keyword>
<proteinExistence type="inferred from homology"/>
<dbReference type="EMBL" id="CP013118">
    <property type="protein sequence ID" value="ALO13715.1"/>
    <property type="molecule type" value="Genomic_DNA"/>
</dbReference>
<evidence type="ECO:0000256" key="1">
    <source>
        <dbReference type="ARBA" id="ARBA00009741"/>
    </source>
</evidence>
<dbReference type="InterPro" id="IPR004498">
    <property type="entry name" value="Ribosomal_PrmA_MeTrfase"/>
</dbReference>
<dbReference type="SUPFAM" id="SSF53335">
    <property type="entry name" value="S-adenosyl-L-methionine-dependent methyltransferases"/>
    <property type="match status" value="1"/>
</dbReference>
<comment type="function">
    <text evidence="6">Methylates ribosomal protein L11.</text>
</comment>
<dbReference type="CDD" id="cd02440">
    <property type="entry name" value="AdoMet_MTases"/>
    <property type="match status" value="1"/>
</dbReference>
<dbReference type="GO" id="GO:0005737">
    <property type="term" value="C:cytoplasm"/>
    <property type="evidence" value="ECO:0007669"/>
    <property type="project" value="UniProtKB-SubCell"/>
</dbReference>
<dbReference type="NCBIfam" id="NF001785">
    <property type="entry name" value="PRK00517.2-2"/>
    <property type="match status" value="1"/>
</dbReference>
<dbReference type="RefSeq" id="WP_205627961.1">
    <property type="nucleotide sequence ID" value="NZ_CP013118.1"/>
</dbReference>
<name>A0A0S2HUI9_9BACT</name>
<accession>A0A0S2HUI9</accession>
<dbReference type="PANTHER" id="PTHR43648:SF1">
    <property type="entry name" value="ELECTRON TRANSFER FLAVOPROTEIN BETA SUBUNIT LYSINE METHYLTRANSFERASE"/>
    <property type="match status" value="1"/>
</dbReference>
<dbReference type="AlphaFoldDB" id="A0A0S2HUI9"/>
<organism evidence="7 8">
    <name type="scientific">Salinivirga cyanobacteriivorans</name>
    <dbReference type="NCBI Taxonomy" id="1307839"/>
    <lineage>
        <taxon>Bacteria</taxon>
        <taxon>Pseudomonadati</taxon>
        <taxon>Bacteroidota</taxon>
        <taxon>Bacteroidia</taxon>
        <taxon>Bacteroidales</taxon>
        <taxon>Salinivirgaceae</taxon>
        <taxon>Salinivirga</taxon>
    </lineage>
</organism>
<keyword evidence="7" id="KW-0689">Ribosomal protein</keyword>
<feature type="binding site" evidence="6">
    <location>
        <position position="169"/>
    </location>
    <ligand>
        <name>S-adenosyl-L-methionine</name>
        <dbReference type="ChEBI" id="CHEBI:59789"/>
    </ligand>
</feature>
<dbReference type="Gene3D" id="3.40.50.150">
    <property type="entry name" value="Vaccinia Virus protein VP39"/>
    <property type="match status" value="1"/>
</dbReference>
<feature type="binding site" evidence="6">
    <location>
        <position position="147"/>
    </location>
    <ligand>
        <name>S-adenosyl-L-methionine</name>
        <dbReference type="ChEBI" id="CHEBI:59789"/>
    </ligand>
</feature>
<dbReference type="InterPro" id="IPR029063">
    <property type="entry name" value="SAM-dependent_MTases_sf"/>
</dbReference>
<dbReference type="PIRSF" id="PIRSF000401">
    <property type="entry name" value="RPL11_MTase"/>
    <property type="match status" value="1"/>
</dbReference>
<dbReference type="GO" id="GO:0032259">
    <property type="term" value="P:methylation"/>
    <property type="evidence" value="ECO:0007669"/>
    <property type="project" value="UniProtKB-KW"/>
</dbReference>
<reference evidence="7 8" key="1">
    <citation type="submission" date="2015-11" db="EMBL/GenBank/DDBJ databases">
        <title>Description and complete genome sequence of a novel strain predominating in hypersaline microbial mats and representing a new family of the Bacteriodetes phylum.</title>
        <authorList>
            <person name="Spring S."/>
            <person name="Bunk B."/>
            <person name="Sproer C."/>
            <person name="Klenk H.-P."/>
        </authorList>
    </citation>
    <scope>NUCLEOTIDE SEQUENCE [LARGE SCALE GENOMIC DNA]</scope>
    <source>
        <strain evidence="7 8">L21-Spi-D4</strain>
    </source>
</reference>
<evidence type="ECO:0000313" key="7">
    <source>
        <dbReference type="EMBL" id="ALO13715.1"/>
    </source>
</evidence>
<dbReference type="PATRIC" id="fig|1307839.3.peg.32"/>
<protein>
    <recommendedName>
        <fullName evidence="6">Ribosomal protein L11 methyltransferase</fullName>
        <shortName evidence="6">L11 Mtase</shortName>
        <ecNumber evidence="6">2.1.1.-</ecNumber>
    </recommendedName>
</protein>
<evidence type="ECO:0000256" key="5">
    <source>
        <dbReference type="ARBA" id="ARBA00022691"/>
    </source>
</evidence>
<keyword evidence="8" id="KW-1185">Reference proteome</keyword>
<dbReference type="Proteomes" id="UP000064893">
    <property type="component" value="Chromosome"/>
</dbReference>
<keyword evidence="4 6" id="KW-0808">Transferase</keyword>
<feature type="binding site" evidence="6">
    <location>
        <position position="210"/>
    </location>
    <ligand>
        <name>S-adenosyl-L-methionine</name>
        <dbReference type="ChEBI" id="CHEBI:59789"/>
    </ligand>
</feature>
<keyword evidence="2 6" id="KW-0963">Cytoplasm</keyword>
<evidence type="ECO:0000256" key="2">
    <source>
        <dbReference type="ARBA" id="ARBA00022490"/>
    </source>
</evidence>
<dbReference type="Pfam" id="PF06325">
    <property type="entry name" value="PrmA"/>
    <property type="match status" value="1"/>
</dbReference>
<feature type="binding site" evidence="6">
    <location>
        <position position="126"/>
    </location>
    <ligand>
        <name>S-adenosyl-L-methionine</name>
        <dbReference type="ChEBI" id="CHEBI:59789"/>
    </ligand>
</feature>
<evidence type="ECO:0000313" key="8">
    <source>
        <dbReference type="Proteomes" id="UP000064893"/>
    </source>
</evidence>
<dbReference type="STRING" id="1307839.L21SP5_00033"/>
<dbReference type="GO" id="GO:0005840">
    <property type="term" value="C:ribosome"/>
    <property type="evidence" value="ECO:0007669"/>
    <property type="project" value="UniProtKB-KW"/>
</dbReference>
<comment type="similarity">
    <text evidence="1 6">Belongs to the methyltransferase superfamily. PrmA family.</text>
</comment>
<keyword evidence="5 6" id="KW-0949">S-adenosyl-L-methionine</keyword>